<name>A0A3Q0ERR9_VIGRR</name>
<dbReference type="PANTHER" id="PTHR44749">
    <property type="entry name" value="SUPPRESSOR OF RPS4-RLD 1"/>
    <property type="match status" value="1"/>
</dbReference>
<dbReference type="AlphaFoldDB" id="A0A3Q0ERR9"/>
<organism evidence="1 2">
    <name type="scientific">Vigna radiata var. radiata</name>
    <name type="common">Mung bean</name>
    <name type="synonym">Phaseolus aureus</name>
    <dbReference type="NCBI Taxonomy" id="3916"/>
    <lineage>
        <taxon>Eukaryota</taxon>
        <taxon>Viridiplantae</taxon>
        <taxon>Streptophyta</taxon>
        <taxon>Embryophyta</taxon>
        <taxon>Tracheophyta</taxon>
        <taxon>Spermatophyta</taxon>
        <taxon>Magnoliopsida</taxon>
        <taxon>eudicotyledons</taxon>
        <taxon>Gunneridae</taxon>
        <taxon>Pentapetalae</taxon>
        <taxon>rosids</taxon>
        <taxon>fabids</taxon>
        <taxon>Fabales</taxon>
        <taxon>Fabaceae</taxon>
        <taxon>Papilionoideae</taxon>
        <taxon>50 kb inversion clade</taxon>
        <taxon>NPAAA clade</taxon>
        <taxon>indigoferoid/millettioid clade</taxon>
        <taxon>Phaseoleae</taxon>
        <taxon>Vigna</taxon>
    </lineage>
</organism>
<dbReference type="Proteomes" id="UP000087766">
    <property type="component" value="Unplaced"/>
</dbReference>
<dbReference type="SUPFAM" id="SSF48452">
    <property type="entry name" value="TPR-like"/>
    <property type="match status" value="1"/>
</dbReference>
<dbReference type="InterPro" id="IPR011990">
    <property type="entry name" value="TPR-like_helical_dom_sf"/>
</dbReference>
<dbReference type="RefSeq" id="XP_022633756.1">
    <property type="nucleotide sequence ID" value="XM_022778035.1"/>
</dbReference>
<keyword evidence="1" id="KW-1185">Reference proteome</keyword>
<sequence length="93" mass="10824">MLPCLRKIYSEHEVFGSFIKIYRSQKAQECLSQMLQIDGRFSRARHLHGLLFHAMGQHRKAINDLSMGLSVDCPNVECLYFRASCYHTLGQYK</sequence>
<protein>
    <submittedName>
        <fullName evidence="2">Suppressor of RPS4-RLD 1-like isoform X2</fullName>
    </submittedName>
</protein>
<dbReference type="PANTHER" id="PTHR44749:SF1">
    <property type="entry name" value="TETRATRICOPEPTIDE-LIKE HELICAL DOMAIN-CONTAINING PROTEIN"/>
    <property type="match status" value="1"/>
</dbReference>
<evidence type="ECO:0000313" key="1">
    <source>
        <dbReference type="Proteomes" id="UP000087766"/>
    </source>
</evidence>
<dbReference type="GO" id="GO:0045892">
    <property type="term" value="P:negative regulation of DNA-templated transcription"/>
    <property type="evidence" value="ECO:0007669"/>
    <property type="project" value="InterPro"/>
</dbReference>
<evidence type="ECO:0000313" key="2">
    <source>
        <dbReference type="RefSeq" id="XP_022633756.1"/>
    </source>
</evidence>
<proteinExistence type="predicted"/>
<accession>A0A3Q0ERR9</accession>
<gene>
    <name evidence="2" type="primary">LOC106754683</name>
</gene>
<dbReference type="Gene3D" id="1.25.40.10">
    <property type="entry name" value="Tetratricopeptide repeat domain"/>
    <property type="match status" value="1"/>
</dbReference>
<reference evidence="2" key="1">
    <citation type="submission" date="2025-08" db="UniProtKB">
        <authorList>
            <consortium name="RefSeq"/>
        </authorList>
    </citation>
    <scope>IDENTIFICATION</scope>
    <source>
        <tissue evidence="2">Leaf</tissue>
    </source>
</reference>
<dbReference type="InterPro" id="IPR044650">
    <property type="entry name" value="SRFR1-like"/>
</dbReference>
<dbReference type="GeneID" id="106754683"/>